<dbReference type="SUPFAM" id="SSF111369">
    <property type="entry name" value="HlyD-like secretion proteins"/>
    <property type="match status" value="1"/>
</dbReference>
<evidence type="ECO:0000256" key="3">
    <source>
        <dbReference type="SAM" id="SignalP"/>
    </source>
</evidence>
<organism evidence="6 7">
    <name type="scientific">Serratia sp. (strain ATCC 39006)</name>
    <name type="common">Prodigiosinella confusarubida</name>
    <dbReference type="NCBI Taxonomy" id="104623"/>
    <lineage>
        <taxon>Bacteria</taxon>
        <taxon>Pseudomonadati</taxon>
        <taxon>Pseudomonadota</taxon>
        <taxon>Gammaproteobacteria</taxon>
        <taxon>Enterobacterales</taxon>
        <taxon>Pectobacteriaceae</taxon>
        <taxon>Prodigiosinella</taxon>
    </lineage>
</organism>
<dbReference type="GO" id="GO:1990281">
    <property type="term" value="C:efflux pump complex"/>
    <property type="evidence" value="ECO:0007669"/>
    <property type="project" value="TreeGrafter"/>
</dbReference>
<dbReference type="InterPro" id="IPR058625">
    <property type="entry name" value="MdtA-like_BSH"/>
</dbReference>
<reference evidence="6" key="2">
    <citation type="submission" date="2013-09" db="EMBL/GenBank/DDBJ databases">
        <authorList>
            <person name="Wang G."/>
            <person name="Yang Y."/>
            <person name="Su Y."/>
        </authorList>
    </citation>
    <scope>NUCLEOTIDE SEQUENCE</scope>
    <source>
        <strain evidence="6">ATCC 39006</strain>
    </source>
</reference>
<dbReference type="KEGG" id="sera:Ser39006_008270"/>
<dbReference type="Gene3D" id="2.40.30.170">
    <property type="match status" value="1"/>
</dbReference>
<dbReference type="NCBIfam" id="TIGR01730">
    <property type="entry name" value="RND_mfp"/>
    <property type="match status" value="1"/>
</dbReference>
<feature type="domain" description="Multidrug resistance protein MdtA-like barrel-sandwich hybrid" evidence="4">
    <location>
        <begin position="58"/>
        <end position="184"/>
    </location>
</feature>
<feature type="signal peptide" evidence="3">
    <location>
        <begin position="1"/>
        <end position="25"/>
    </location>
</feature>
<keyword evidence="7" id="KW-1185">Reference proteome</keyword>
<evidence type="ECO:0000256" key="1">
    <source>
        <dbReference type="ARBA" id="ARBA00009477"/>
    </source>
</evidence>
<reference evidence="5 8" key="3">
    <citation type="submission" date="2017-11" db="EMBL/GenBank/DDBJ databases">
        <title>Complete genome sequence of Serratia sp. ATCC 39006 LacA.</title>
        <authorList>
            <person name="Hampton H.G."/>
            <person name="Jackson S.A."/>
            <person name="Jauregui R."/>
            <person name="Poulter G.T.M."/>
            <person name="Salmond G.P.C."/>
            <person name="Fineran P.C."/>
        </authorList>
    </citation>
    <scope>NUCLEOTIDE SEQUENCE [LARGE SCALE GENOMIC DNA]</scope>
    <source>
        <strain evidence="5 8">ATCC 39006</strain>
    </source>
</reference>
<accession>A0A2I5TCY9</accession>
<evidence type="ECO:0000256" key="2">
    <source>
        <dbReference type="SAM" id="Coils"/>
    </source>
</evidence>
<dbReference type="EMBL" id="CP025085">
    <property type="protein sequence ID" value="AUH02451.1"/>
    <property type="molecule type" value="Genomic_DNA"/>
</dbReference>
<evidence type="ECO:0000313" key="6">
    <source>
        <dbReference type="EMBL" id="AUH06770.1"/>
    </source>
</evidence>
<sequence>MTSWVNTLYSLVFAGFFTISLNLSAAQTDDVLLQEPSVPAVSASTLREARGVLRAIDQATLSSELNAKVVEMPFRDGEPFHKGDLLVRFDCSAYQAQLAAAKAAARAAQQELSQNRQLAEMKSVGRNAVALSEAHLAQAVAESQVYQIQTSRCLITAPFDGQIVSRKVQVSEYVGQGTPLLEIVDNRHLEIHLLVPSRWLISLKPKQTFTFTPDETGDPLAAEIVRIGARIDESSQTLNLIGRVIKPDSRLLAGMSGNARFTESQ</sequence>
<protein>
    <submittedName>
        <fullName evidence="6">Efflux RND transporter periplasmic adaptor subunit</fullName>
    </submittedName>
</protein>
<feature type="coiled-coil region" evidence="2">
    <location>
        <begin position="91"/>
        <end position="118"/>
    </location>
</feature>
<gene>
    <name evidence="5" type="ORF">CWC46_08265</name>
    <name evidence="6" type="ORF">Ser39006_008270</name>
</gene>
<dbReference type="Proteomes" id="UP000233778">
    <property type="component" value="Chromosome"/>
</dbReference>
<dbReference type="PANTHER" id="PTHR30469:SF15">
    <property type="entry name" value="HLYD FAMILY OF SECRETION PROTEINS"/>
    <property type="match status" value="1"/>
</dbReference>
<evidence type="ECO:0000313" key="7">
    <source>
        <dbReference type="Proteomes" id="UP000017700"/>
    </source>
</evidence>
<dbReference type="Pfam" id="PF25917">
    <property type="entry name" value="BSH_RND"/>
    <property type="match status" value="1"/>
</dbReference>
<dbReference type="AlphaFoldDB" id="A0A2I5TCY9"/>
<dbReference type="Gene3D" id="2.40.50.100">
    <property type="match status" value="1"/>
</dbReference>
<proteinExistence type="inferred from homology"/>
<reference evidence="6" key="4">
    <citation type="submission" date="2017-11" db="EMBL/GenBank/DDBJ databases">
        <title>Complete genome sequence of Serratia sp. ATCC 39006.</title>
        <authorList>
            <person name="Hampton H.G."/>
            <person name="Jackson S.A."/>
            <person name="Jauregui R."/>
            <person name="Poulter G.T.M."/>
            <person name="Salmond G.P.C."/>
            <person name="Fineran P.C."/>
        </authorList>
    </citation>
    <scope>NUCLEOTIDE SEQUENCE</scope>
    <source>
        <strain evidence="6">ATCC 39006</strain>
    </source>
</reference>
<dbReference type="KEGG" id="serq:CWC46_08265"/>
<dbReference type="Proteomes" id="UP000017700">
    <property type="component" value="Chromosome"/>
</dbReference>
<comment type="similarity">
    <text evidence="1">Belongs to the membrane fusion protein (MFP) (TC 8.A.1) family.</text>
</comment>
<dbReference type="OrthoDB" id="9778796at2"/>
<evidence type="ECO:0000259" key="4">
    <source>
        <dbReference type="Pfam" id="PF25917"/>
    </source>
</evidence>
<feature type="chain" id="PRO_5033309014" evidence="3">
    <location>
        <begin position="26"/>
        <end position="265"/>
    </location>
</feature>
<dbReference type="EMBL" id="CP025084">
    <property type="protein sequence ID" value="AUH06770.1"/>
    <property type="molecule type" value="Genomic_DNA"/>
</dbReference>
<evidence type="ECO:0000313" key="5">
    <source>
        <dbReference type="EMBL" id="AUH02451.1"/>
    </source>
</evidence>
<keyword evidence="3" id="KW-0732">Signal</keyword>
<dbReference type="PANTHER" id="PTHR30469">
    <property type="entry name" value="MULTIDRUG RESISTANCE PROTEIN MDTA"/>
    <property type="match status" value="1"/>
</dbReference>
<keyword evidence="2" id="KW-0175">Coiled coil</keyword>
<evidence type="ECO:0000313" key="8">
    <source>
        <dbReference type="Proteomes" id="UP000233778"/>
    </source>
</evidence>
<reference evidence="6 7" key="1">
    <citation type="journal article" date="2013" name="Genome Announc.">
        <title>Draft genome sequence of Serratia sp. strain ATCC 39006, a model bacterium for analysis of the biosynthesis and regulation of prodigiosin, a carbapenem, and gas vesicles.</title>
        <authorList>
            <person name="Fineran P.C."/>
            <person name="Iglesias Cans M.C."/>
            <person name="Ramsay J.P."/>
            <person name="Wilf N.M."/>
            <person name="Cossyleon D."/>
            <person name="McNeil M.B."/>
            <person name="Williamson N.R."/>
            <person name="Monson R.E."/>
            <person name="Becher S.A."/>
            <person name="Stanton J.A."/>
            <person name="Brugger K."/>
            <person name="Brown S.D."/>
            <person name="Salmond G.P."/>
        </authorList>
    </citation>
    <scope>NUCLEOTIDE SEQUENCE [LARGE SCALE GENOMIC DNA]</scope>
    <source>
        <strain evidence="6">ATCC 39006</strain>
        <strain evidence="7">ATCC 39006 / SC 11482</strain>
    </source>
</reference>
<name>A0A2I5TCY9_SERS3</name>
<dbReference type="InterPro" id="IPR006143">
    <property type="entry name" value="RND_pump_MFP"/>
</dbReference>
<dbReference type="STRING" id="104623.Ser39006_03786"/>
<dbReference type="Gene3D" id="1.10.287.470">
    <property type="entry name" value="Helix hairpin bin"/>
    <property type="match status" value="1"/>
</dbReference>
<dbReference type="GO" id="GO:0015562">
    <property type="term" value="F:efflux transmembrane transporter activity"/>
    <property type="evidence" value="ECO:0007669"/>
    <property type="project" value="TreeGrafter"/>
</dbReference>